<dbReference type="PANTHER" id="PTHR22893:SF91">
    <property type="entry name" value="NADPH DEHYDROGENASE 2-RELATED"/>
    <property type="match status" value="1"/>
</dbReference>
<dbReference type="InterPro" id="IPR045247">
    <property type="entry name" value="Oye-like"/>
</dbReference>
<name>A0A1X6ZAM6_9RHOB</name>
<comment type="similarity">
    <text evidence="2">Belongs to the NADH:flavin oxidoreductase/NADH oxidase family.</text>
</comment>
<dbReference type="Pfam" id="PF00724">
    <property type="entry name" value="Oxidored_FMN"/>
    <property type="match status" value="1"/>
</dbReference>
<dbReference type="AlphaFoldDB" id="A0A1X6ZAM6"/>
<dbReference type="GO" id="GO:0010181">
    <property type="term" value="F:FMN binding"/>
    <property type="evidence" value="ECO:0007669"/>
    <property type="project" value="InterPro"/>
</dbReference>
<keyword evidence="6" id="KW-1185">Reference proteome</keyword>
<dbReference type="GO" id="GO:0005829">
    <property type="term" value="C:cytosol"/>
    <property type="evidence" value="ECO:0007669"/>
    <property type="project" value="TreeGrafter"/>
</dbReference>
<dbReference type="GO" id="GO:0016628">
    <property type="term" value="F:oxidoreductase activity, acting on the CH-CH group of donors, NAD or NADP as acceptor"/>
    <property type="evidence" value="ECO:0007669"/>
    <property type="project" value="UniProtKB-ARBA"/>
</dbReference>
<accession>A0A1X6ZAM6</accession>
<dbReference type="SUPFAM" id="SSF51395">
    <property type="entry name" value="FMN-linked oxidoreductases"/>
    <property type="match status" value="1"/>
</dbReference>
<keyword evidence="3 5" id="KW-0560">Oxidoreductase</keyword>
<dbReference type="InterPro" id="IPR013785">
    <property type="entry name" value="Aldolase_TIM"/>
</dbReference>
<dbReference type="FunFam" id="3.20.20.70:FF:000059">
    <property type="entry name" value="N-ethylmaleimide reductase, FMN-linked"/>
    <property type="match status" value="1"/>
</dbReference>
<evidence type="ECO:0000256" key="3">
    <source>
        <dbReference type="ARBA" id="ARBA00023002"/>
    </source>
</evidence>
<dbReference type="Gene3D" id="3.20.20.70">
    <property type="entry name" value="Aldolase class I"/>
    <property type="match status" value="1"/>
</dbReference>
<organism evidence="5 6">
    <name type="scientific">Roseivivax jejudonensis</name>
    <dbReference type="NCBI Taxonomy" id="1529041"/>
    <lineage>
        <taxon>Bacteria</taxon>
        <taxon>Pseudomonadati</taxon>
        <taxon>Pseudomonadota</taxon>
        <taxon>Alphaproteobacteria</taxon>
        <taxon>Rhodobacterales</taxon>
        <taxon>Roseobacteraceae</taxon>
        <taxon>Roseivivax</taxon>
    </lineage>
</organism>
<evidence type="ECO:0000256" key="2">
    <source>
        <dbReference type="ARBA" id="ARBA00005979"/>
    </source>
</evidence>
<gene>
    <name evidence="5" type="primary">nemA</name>
    <name evidence="5" type="ORF">ROJ8625_02180</name>
</gene>
<sequence>MTEAKLFTPTRAGDIELKNRIVMAPLTRNRAMNDDDAPMDMHVEYYTQRAGAGLIVTEATQITPEGKGYAWTPGIHSATQVAAWTEVVDAVHAAGGKIVMQLWHVGRISHTSLQPDGQPPVAPSVVRANAPTFDGEKMVDVSEPRALRLDEIPRLIEEYRTAAENAKAAGFDGVEVHAANGYLIDQFLKDGPNKRDDAYGGSFENRSRLLLEVLDAVEGVWGAGRTGVRLSPFSSANDATDSDPAALADHLVEILKDRGLAYVHMIEGQTGGPRDLPEGADLRALKDRLGTTWMANNGYDRDMAIDRVERGDADLVAFGVPFIANPDLPKRLARNTALNGADKDTFYGGGREGYTDYPFLEQSAAAAQTAAE</sequence>
<dbReference type="CDD" id="cd02933">
    <property type="entry name" value="OYE_like_FMN"/>
    <property type="match status" value="1"/>
</dbReference>
<evidence type="ECO:0000256" key="1">
    <source>
        <dbReference type="ARBA" id="ARBA00001917"/>
    </source>
</evidence>
<reference evidence="5 6" key="1">
    <citation type="submission" date="2017-03" db="EMBL/GenBank/DDBJ databases">
        <authorList>
            <person name="Afonso C.L."/>
            <person name="Miller P.J."/>
            <person name="Scott M.A."/>
            <person name="Spackman E."/>
            <person name="Goraichik I."/>
            <person name="Dimitrov K.M."/>
            <person name="Suarez D.L."/>
            <person name="Swayne D.E."/>
        </authorList>
    </citation>
    <scope>NUCLEOTIDE SEQUENCE [LARGE SCALE GENOMIC DNA]</scope>
    <source>
        <strain evidence="5 6">CECT 8625</strain>
    </source>
</reference>
<evidence type="ECO:0000313" key="6">
    <source>
        <dbReference type="Proteomes" id="UP000193570"/>
    </source>
</evidence>
<protein>
    <submittedName>
        <fullName evidence="5">N-ethylmaleimide reductase</fullName>
        <ecNumber evidence="5">1.-.-.-</ecNumber>
    </submittedName>
</protein>
<dbReference type="InterPro" id="IPR001155">
    <property type="entry name" value="OxRdtase_FMN_N"/>
</dbReference>
<dbReference type="EMBL" id="FWFK01000003">
    <property type="protein sequence ID" value="SLN43825.1"/>
    <property type="molecule type" value="Genomic_DNA"/>
</dbReference>
<dbReference type="Proteomes" id="UP000193570">
    <property type="component" value="Unassembled WGS sequence"/>
</dbReference>
<dbReference type="OrthoDB" id="9784632at2"/>
<dbReference type="RefSeq" id="WP_085791866.1">
    <property type="nucleotide sequence ID" value="NZ_FWFK01000003.1"/>
</dbReference>
<feature type="domain" description="NADH:flavin oxidoreductase/NADH oxidase N-terminal" evidence="4">
    <location>
        <begin position="5"/>
        <end position="338"/>
    </location>
</feature>
<evidence type="ECO:0000313" key="5">
    <source>
        <dbReference type="EMBL" id="SLN43825.1"/>
    </source>
</evidence>
<dbReference type="EC" id="1.-.-.-" evidence="5"/>
<evidence type="ECO:0000259" key="4">
    <source>
        <dbReference type="Pfam" id="PF00724"/>
    </source>
</evidence>
<proteinExistence type="inferred from homology"/>
<comment type="cofactor">
    <cofactor evidence="1">
        <name>FMN</name>
        <dbReference type="ChEBI" id="CHEBI:58210"/>
    </cofactor>
</comment>
<dbReference type="PANTHER" id="PTHR22893">
    <property type="entry name" value="NADH OXIDOREDUCTASE-RELATED"/>
    <property type="match status" value="1"/>
</dbReference>